<evidence type="ECO:0000259" key="2">
    <source>
        <dbReference type="Pfam" id="PF18164"/>
    </source>
</evidence>
<reference evidence="3" key="1">
    <citation type="submission" date="2023-07" db="EMBL/GenBank/DDBJ databases">
        <title>Between Cages and Wild: Unraveling the Impact of Captivity on Animal Microbiomes and Antimicrobial Resistance.</title>
        <authorList>
            <person name="Schmartz G.P."/>
            <person name="Rehner J."/>
            <person name="Schuff M.J."/>
            <person name="Becker S.L."/>
            <person name="Kravczyk M."/>
            <person name="Gurevich A."/>
            <person name="Francke R."/>
            <person name="Mueller R."/>
            <person name="Keller V."/>
            <person name="Keller A."/>
        </authorList>
    </citation>
    <scope>NUCLEOTIDE SEQUENCE</scope>
    <source>
        <strain evidence="3">S39M_St_73</strain>
    </source>
</reference>
<name>A0AA43RM00_9LACT</name>
<dbReference type="AlphaFoldDB" id="A0AA43RM00"/>
<keyword evidence="3" id="KW-0012">Acyltransferase</keyword>
<feature type="domain" description="GNAT-like C-terminal" evidence="2">
    <location>
        <begin position="139"/>
        <end position="284"/>
    </location>
</feature>
<feature type="domain" description="N-acyltransferase N-terminal" evidence="1">
    <location>
        <begin position="77"/>
        <end position="137"/>
    </location>
</feature>
<dbReference type="GO" id="GO:0016746">
    <property type="term" value="F:acyltransferase activity"/>
    <property type="evidence" value="ECO:0007669"/>
    <property type="project" value="UniProtKB-KW"/>
</dbReference>
<accession>A0AA43RM00</accession>
<dbReference type="Pfam" id="PF18164">
    <property type="entry name" value="GNAT_C"/>
    <property type="match status" value="1"/>
</dbReference>
<evidence type="ECO:0000313" key="3">
    <source>
        <dbReference type="EMBL" id="MDO5456959.1"/>
    </source>
</evidence>
<proteinExistence type="predicted"/>
<keyword evidence="3" id="KW-0808">Transferase</keyword>
<evidence type="ECO:0000313" key="4">
    <source>
        <dbReference type="Proteomes" id="UP001171751"/>
    </source>
</evidence>
<dbReference type="InterPro" id="IPR041644">
    <property type="entry name" value="GNAT_C"/>
</dbReference>
<organism evidence="3 4">
    <name type="scientific">Atopococcus tabaci</name>
    <dbReference type="NCBI Taxonomy" id="269774"/>
    <lineage>
        <taxon>Bacteria</taxon>
        <taxon>Bacillati</taxon>
        <taxon>Bacillota</taxon>
        <taxon>Bacilli</taxon>
        <taxon>Lactobacillales</taxon>
        <taxon>Carnobacteriaceae</taxon>
        <taxon>Atopococcus</taxon>
    </lineage>
</organism>
<evidence type="ECO:0000259" key="1">
    <source>
        <dbReference type="Pfam" id="PF18082"/>
    </source>
</evidence>
<dbReference type="Pfam" id="PF18082">
    <property type="entry name" value="NAT_N"/>
    <property type="match status" value="1"/>
</dbReference>
<comment type="caution">
    <text evidence="3">The sequence shown here is derived from an EMBL/GenBank/DDBJ whole genome shotgun (WGS) entry which is preliminary data.</text>
</comment>
<gene>
    <name evidence="3" type="ORF">Q4F26_01305</name>
</gene>
<keyword evidence="4" id="KW-1185">Reference proteome</keyword>
<sequence>MTGKNLASYYIEYIDNLSIEEYTKEVKSLSQFIINDTQIKNIMTYFQKNKGKLTDKISSFFQADYQQEKDFVSIDFELYLLMLVPLHAKYKEQNLSLDIYEASLMDLQWRLETYQKNNNELGLTSEDKMWLARIYHMKIFKLGSLQFEMISREEDVNKIKSGPYERMYVETKDLEELISVHIMYGQDISRKASIESFAQALDFFEKHFPEFDYHYFYCKSWLLYPNNKKFLNKNSKIREFMELFTIVDQEQDVRIPYKYIFYKEPDEVDETDILTSLQRFAVDHPEEMGVGTGLIDKKRVEQYAEKEQ</sequence>
<dbReference type="InterPro" id="IPR041273">
    <property type="entry name" value="NAT_N"/>
</dbReference>
<dbReference type="EMBL" id="JAUNQW010000003">
    <property type="protein sequence ID" value="MDO5456959.1"/>
    <property type="molecule type" value="Genomic_DNA"/>
</dbReference>
<dbReference type="Gene3D" id="3.40.630.120">
    <property type="match status" value="1"/>
</dbReference>
<dbReference type="Proteomes" id="UP001171751">
    <property type="component" value="Unassembled WGS sequence"/>
</dbReference>
<protein>
    <submittedName>
        <fullName evidence="3">Acyltransferase domain-containing protein</fullName>
    </submittedName>
</protein>